<keyword evidence="10" id="KW-1185">Reference proteome</keyword>
<comment type="similarity">
    <text evidence="7">Belongs to the binding-protein-dependent transport system permease family.</text>
</comment>
<comment type="subcellular location">
    <subcellularLocation>
        <location evidence="1 7">Cell membrane</location>
        <topology evidence="1 7">Multi-pass membrane protein</topology>
    </subcellularLocation>
</comment>
<evidence type="ECO:0000256" key="1">
    <source>
        <dbReference type="ARBA" id="ARBA00004651"/>
    </source>
</evidence>
<sequence>MRHRRLSPAARSLAPWLFLVCLLAGWSLTVTLARPPAYFLPSPSAVAIKLGALLTKPSFWPAFGVTFAEALGGCLLGFAVALPLAVLIHRVGILRAAISPFLGATQAIPAIAVAPLLAIWVGYGIGPIALLCALMVFFPILVASVLGLRLVDPLVVDAALMDGAGSFSLLVSIELPLALPSILAGLRNGFALSVTGAVVGEMVMGGQGLGQLLTLQRDSVDTAGMFGTILVLCAMASALYGVISVIERRSATVADLTGEAP</sequence>
<keyword evidence="5 7" id="KW-1133">Transmembrane helix</keyword>
<evidence type="ECO:0000256" key="3">
    <source>
        <dbReference type="ARBA" id="ARBA00022475"/>
    </source>
</evidence>
<dbReference type="CDD" id="cd06261">
    <property type="entry name" value="TM_PBP2"/>
    <property type="match status" value="1"/>
</dbReference>
<feature type="transmembrane region" description="Helical" evidence="7">
    <location>
        <begin position="59"/>
        <end position="88"/>
    </location>
</feature>
<evidence type="ECO:0000256" key="7">
    <source>
        <dbReference type="RuleBase" id="RU363032"/>
    </source>
</evidence>
<keyword evidence="6 7" id="KW-0472">Membrane</keyword>
<keyword evidence="4 7" id="KW-0812">Transmembrane</keyword>
<accession>A0A4V1Q7N4</accession>
<protein>
    <submittedName>
        <fullName evidence="9">ABC transporter permease</fullName>
    </submittedName>
</protein>
<dbReference type="AlphaFoldDB" id="A0A4V1Q7N4"/>
<dbReference type="GO" id="GO:0055085">
    <property type="term" value="P:transmembrane transport"/>
    <property type="evidence" value="ECO:0007669"/>
    <property type="project" value="InterPro"/>
</dbReference>
<proteinExistence type="inferred from homology"/>
<dbReference type="Proteomes" id="UP000290624">
    <property type="component" value="Unassembled WGS sequence"/>
</dbReference>
<evidence type="ECO:0000313" key="10">
    <source>
        <dbReference type="Proteomes" id="UP000290624"/>
    </source>
</evidence>
<reference evidence="9 10" key="1">
    <citation type="submission" date="2018-01" db="EMBL/GenBank/DDBJ databases">
        <title>Lactibacter flavus gen. nov., sp. nov., a novel bacterium of the family Propionibacteriaceae isolated from raw milk and dairy products.</title>
        <authorList>
            <person name="Wenning M."/>
            <person name="Breitenwieser F."/>
            <person name="Huptas C."/>
            <person name="von Neubeck M."/>
            <person name="Busse H.-J."/>
            <person name="Scherer S."/>
        </authorList>
    </citation>
    <scope>NUCLEOTIDE SEQUENCE [LARGE SCALE GENOMIC DNA]</scope>
    <source>
        <strain evidence="9 10">VG341</strain>
    </source>
</reference>
<dbReference type="InterPro" id="IPR035906">
    <property type="entry name" value="MetI-like_sf"/>
</dbReference>
<feature type="domain" description="ABC transmembrane type-1" evidence="8">
    <location>
        <begin position="63"/>
        <end position="247"/>
    </location>
</feature>
<organism evidence="9 10">
    <name type="scientific">Propioniciclava flava</name>
    <dbReference type="NCBI Taxonomy" id="2072026"/>
    <lineage>
        <taxon>Bacteria</taxon>
        <taxon>Bacillati</taxon>
        <taxon>Actinomycetota</taxon>
        <taxon>Actinomycetes</taxon>
        <taxon>Propionibacteriales</taxon>
        <taxon>Propionibacteriaceae</taxon>
        <taxon>Propioniciclava</taxon>
    </lineage>
</organism>
<dbReference type="GO" id="GO:0005886">
    <property type="term" value="C:plasma membrane"/>
    <property type="evidence" value="ECO:0007669"/>
    <property type="project" value="UniProtKB-SubCell"/>
</dbReference>
<evidence type="ECO:0000313" key="9">
    <source>
        <dbReference type="EMBL" id="RXW33198.1"/>
    </source>
</evidence>
<feature type="transmembrane region" description="Helical" evidence="7">
    <location>
        <begin position="223"/>
        <end position="243"/>
    </location>
</feature>
<evidence type="ECO:0000256" key="4">
    <source>
        <dbReference type="ARBA" id="ARBA00022692"/>
    </source>
</evidence>
<keyword evidence="3" id="KW-1003">Cell membrane</keyword>
<feature type="transmembrane region" description="Helical" evidence="7">
    <location>
        <begin position="128"/>
        <end position="151"/>
    </location>
</feature>
<dbReference type="PANTHER" id="PTHR30151:SF20">
    <property type="entry name" value="ABC TRANSPORTER PERMEASE PROTEIN HI_0355-RELATED"/>
    <property type="match status" value="1"/>
</dbReference>
<dbReference type="OrthoDB" id="9801163at2"/>
<dbReference type="Pfam" id="PF00528">
    <property type="entry name" value="BPD_transp_1"/>
    <property type="match status" value="1"/>
</dbReference>
<dbReference type="EMBL" id="PPCV01000002">
    <property type="protein sequence ID" value="RXW33198.1"/>
    <property type="molecule type" value="Genomic_DNA"/>
</dbReference>
<feature type="transmembrane region" description="Helical" evidence="7">
    <location>
        <begin position="163"/>
        <end position="183"/>
    </location>
</feature>
<gene>
    <name evidence="9" type="ORF">C1706_04495</name>
</gene>
<comment type="caution">
    <text evidence="9">The sequence shown here is derived from an EMBL/GenBank/DDBJ whole genome shotgun (WGS) entry which is preliminary data.</text>
</comment>
<evidence type="ECO:0000256" key="2">
    <source>
        <dbReference type="ARBA" id="ARBA00022448"/>
    </source>
</evidence>
<feature type="transmembrane region" description="Helical" evidence="7">
    <location>
        <begin position="100"/>
        <end position="122"/>
    </location>
</feature>
<dbReference type="PROSITE" id="PS50928">
    <property type="entry name" value="ABC_TM1"/>
    <property type="match status" value="1"/>
</dbReference>
<dbReference type="InterPro" id="IPR000515">
    <property type="entry name" value="MetI-like"/>
</dbReference>
<evidence type="ECO:0000259" key="8">
    <source>
        <dbReference type="PROSITE" id="PS50928"/>
    </source>
</evidence>
<evidence type="ECO:0000256" key="5">
    <source>
        <dbReference type="ARBA" id="ARBA00022989"/>
    </source>
</evidence>
<dbReference type="Gene3D" id="1.10.3720.10">
    <property type="entry name" value="MetI-like"/>
    <property type="match status" value="1"/>
</dbReference>
<dbReference type="PANTHER" id="PTHR30151">
    <property type="entry name" value="ALKANE SULFONATE ABC TRANSPORTER-RELATED, MEMBRANE SUBUNIT"/>
    <property type="match status" value="1"/>
</dbReference>
<keyword evidence="2 7" id="KW-0813">Transport</keyword>
<name>A0A4V1Q7N4_9ACTN</name>
<dbReference type="SUPFAM" id="SSF161098">
    <property type="entry name" value="MetI-like"/>
    <property type="match status" value="1"/>
</dbReference>
<evidence type="ECO:0000256" key="6">
    <source>
        <dbReference type="ARBA" id="ARBA00023136"/>
    </source>
</evidence>